<gene>
    <name evidence="1" type="ORF">Sru01_35660</name>
</gene>
<comment type="caution">
    <text evidence="1">The sequence shown here is derived from an EMBL/GenBank/DDBJ whole genome shotgun (WGS) entry which is preliminary data.</text>
</comment>
<dbReference type="AlphaFoldDB" id="A0A919V0B1"/>
<dbReference type="InterPro" id="IPR045592">
    <property type="entry name" value="DUF6461"/>
</dbReference>
<dbReference type="Pfam" id="PF20062">
    <property type="entry name" value="DUF6461"/>
    <property type="match status" value="2"/>
</dbReference>
<dbReference type="Proteomes" id="UP000655287">
    <property type="component" value="Unassembled WGS sequence"/>
</dbReference>
<dbReference type="EMBL" id="BOOU01000050">
    <property type="protein sequence ID" value="GII78584.1"/>
    <property type="molecule type" value="Genomic_DNA"/>
</dbReference>
<evidence type="ECO:0000313" key="2">
    <source>
        <dbReference type="Proteomes" id="UP000655287"/>
    </source>
</evidence>
<name>A0A919V0B1_9ACTN</name>
<organism evidence="1 2">
    <name type="scientific">Sphaerisporangium rufum</name>
    <dbReference type="NCBI Taxonomy" id="1381558"/>
    <lineage>
        <taxon>Bacteria</taxon>
        <taxon>Bacillati</taxon>
        <taxon>Actinomycetota</taxon>
        <taxon>Actinomycetes</taxon>
        <taxon>Streptosporangiales</taxon>
        <taxon>Streptosporangiaceae</taxon>
        <taxon>Sphaerisporangium</taxon>
    </lineage>
</organism>
<reference evidence="1" key="1">
    <citation type="submission" date="2021-01" db="EMBL/GenBank/DDBJ databases">
        <title>Whole genome shotgun sequence of Sphaerisporangium rufum NBRC 109079.</title>
        <authorList>
            <person name="Komaki H."/>
            <person name="Tamura T."/>
        </authorList>
    </citation>
    <scope>NUCLEOTIDE SEQUENCE</scope>
    <source>
        <strain evidence="1">NBRC 109079</strain>
    </source>
</reference>
<accession>A0A919V0B1</accession>
<proteinExistence type="predicted"/>
<dbReference type="RefSeq" id="WP_203986853.1">
    <property type="nucleotide sequence ID" value="NZ_BOOU01000050.1"/>
</dbReference>
<keyword evidence="2" id="KW-1185">Reference proteome</keyword>
<evidence type="ECO:0000313" key="1">
    <source>
        <dbReference type="EMBL" id="GII78584.1"/>
    </source>
</evidence>
<protein>
    <submittedName>
        <fullName evidence="1">Uncharacterized protein</fullName>
    </submittedName>
</protein>
<sequence length="176" mass="17695">MSDATASDYAWFTETYRGSLCVSGFCLTLVRDLSPAEVLARIGGTGAGDPPLHAYAAAGGAALLEPAGHAGTLAETTRLLSRGTATATVALDAAGALSFLYAVDGRLVTGLADGGTTRFGAAPDRLRHQLREICRAGDPPAPVPAALALAERAAGVRLAPGHLCGPALTGSAGHLY</sequence>